<sequence length="87" mass="10037">MKGQRSIQETYDYLFEFIYLATKYDLKIDQKDLSELSHGECFGLLLVFYLMLDRQDILWVIDQPEDNPGLPPQAGRFICLAGACSKV</sequence>
<proteinExistence type="predicted"/>
<reference evidence="1 2" key="1">
    <citation type="submission" date="2018-07" db="EMBL/GenBank/DDBJ databases">
        <title>Dyella tabacisoli L4-6T, whole genome shotgun sequence.</title>
        <authorList>
            <person name="Zhou X.-K."/>
            <person name="Li W.-J."/>
            <person name="Duan Y.-Q."/>
        </authorList>
    </citation>
    <scope>NUCLEOTIDE SEQUENCE [LARGE SCALE GENOMIC DNA]</scope>
    <source>
        <strain evidence="1 2">L4-6</strain>
    </source>
</reference>
<dbReference type="EMBL" id="QQAH01000001">
    <property type="protein sequence ID" value="RDD83571.1"/>
    <property type="molecule type" value="Genomic_DNA"/>
</dbReference>
<organism evidence="1 2">
    <name type="scientific">Dyella tabacisoli</name>
    <dbReference type="NCBI Taxonomy" id="2282381"/>
    <lineage>
        <taxon>Bacteria</taxon>
        <taxon>Pseudomonadati</taxon>
        <taxon>Pseudomonadota</taxon>
        <taxon>Gammaproteobacteria</taxon>
        <taxon>Lysobacterales</taxon>
        <taxon>Rhodanobacteraceae</taxon>
        <taxon>Dyella</taxon>
    </lineage>
</organism>
<evidence type="ECO:0000313" key="1">
    <source>
        <dbReference type="EMBL" id="RDD83571.1"/>
    </source>
</evidence>
<gene>
    <name evidence="1" type="ORF">DVJ77_03060</name>
</gene>
<dbReference type="Proteomes" id="UP000253782">
    <property type="component" value="Unassembled WGS sequence"/>
</dbReference>
<comment type="caution">
    <text evidence="1">The sequence shown here is derived from an EMBL/GenBank/DDBJ whole genome shotgun (WGS) entry which is preliminary data.</text>
</comment>
<dbReference type="AlphaFoldDB" id="A0A369USS6"/>
<keyword evidence="2" id="KW-1185">Reference proteome</keyword>
<accession>A0A369USS6</accession>
<dbReference type="OrthoDB" id="9791620at2"/>
<evidence type="ECO:0000313" key="2">
    <source>
        <dbReference type="Proteomes" id="UP000253782"/>
    </source>
</evidence>
<name>A0A369USS6_9GAMM</name>
<protein>
    <submittedName>
        <fullName evidence="1">Uncharacterized protein</fullName>
    </submittedName>
</protein>